<protein>
    <submittedName>
        <fullName evidence="3">PAP2 superfamily protein</fullName>
    </submittedName>
</protein>
<keyword evidence="1" id="KW-0472">Membrane</keyword>
<feature type="transmembrane region" description="Helical" evidence="1">
    <location>
        <begin position="195"/>
        <end position="214"/>
    </location>
</feature>
<feature type="transmembrane region" description="Helical" evidence="1">
    <location>
        <begin position="36"/>
        <end position="53"/>
    </location>
</feature>
<dbReference type="Gene3D" id="1.20.144.10">
    <property type="entry name" value="Phosphatidic acid phosphatase type 2/haloperoxidase"/>
    <property type="match status" value="1"/>
</dbReference>
<dbReference type="AlphaFoldDB" id="A0A1G7FSX5"/>
<dbReference type="EMBL" id="FNBK01000001">
    <property type="protein sequence ID" value="SDE78795.1"/>
    <property type="molecule type" value="Genomic_DNA"/>
</dbReference>
<dbReference type="RefSeq" id="WP_092687062.1">
    <property type="nucleotide sequence ID" value="NZ_FNBK01000001.1"/>
</dbReference>
<feature type="domain" description="Phosphatidic acid phosphatase type 2/haloperoxidase" evidence="2">
    <location>
        <begin position="62"/>
        <end position="188"/>
    </location>
</feature>
<evidence type="ECO:0000259" key="2">
    <source>
        <dbReference type="SMART" id="SM00014"/>
    </source>
</evidence>
<evidence type="ECO:0000313" key="4">
    <source>
        <dbReference type="Proteomes" id="UP000199076"/>
    </source>
</evidence>
<evidence type="ECO:0000256" key="1">
    <source>
        <dbReference type="SAM" id="Phobius"/>
    </source>
</evidence>
<dbReference type="InterPro" id="IPR000326">
    <property type="entry name" value="PAP2/HPO"/>
</dbReference>
<dbReference type="Proteomes" id="UP000199076">
    <property type="component" value="Unassembled WGS sequence"/>
</dbReference>
<accession>A0A1G7FSX5</accession>
<dbReference type="OrthoDB" id="10182at2157"/>
<dbReference type="PANTHER" id="PTHR14969">
    <property type="entry name" value="SPHINGOSINE-1-PHOSPHATE PHOSPHOHYDROLASE"/>
    <property type="match status" value="1"/>
</dbReference>
<keyword evidence="1" id="KW-1133">Transmembrane helix</keyword>
<feature type="transmembrane region" description="Helical" evidence="1">
    <location>
        <begin position="250"/>
        <end position="271"/>
    </location>
</feature>
<proteinExistence type="predicted"/>
<reference evidence="4" key="1">
    <citation type="submission" date="2016-10" db="EMBL/GenBank/DDBJ databases">
        <authorList>
            <person name="Varghese N."/>
            <person name="Submissions S."/>
        </authorList>
    </citation>
    <scope>NUCLEOTIDE SEQUENCE [LARGE SCALE GENOMIC DNA]</scope>
    <source>
        <strain evidence="4">IBRC-M 10760</strain>
    </source>
</reference>
<evidence type="ECO:0000313" key="3">
    <source>
        <dbReference type="EMBL" id="SDE78795.1"/>
    </source>
</evidence>
<organism evidence="3 4">
    <name type="scientific">Halorientalis regularis</name>
    <dbReference type="NCBI Taxonomy" id="660518"/>
    <lineage>
        <taxon>Archaea</taxon>
        <taxon>Methanobacteriati</taxon>
        <taxon>Methanobacteriota</taxon>
        <taxon>Stenosarchaea group</taxon>
        <taxon>Halobacteria</taxon>
        <taxon>Halobacteriales</taxon>
        <taxon>Haloarculaceae</taxon>
        <taxon>Halorientalis</taxon>
    </lineage>
</organism>
<feature type="transmembrane region" description="Helical" evidence="1">
    <location>
        <begin position="167"/>
        <end position="188"/>
    </location>
</feature>
<gene>
    <name evidence="3" type="ORF">SAMN05216218_101326</name>
</gene>
<feature type="transmembrane region" description="Helical" evidence="1">
    <location>
        <begin position="220"/>
        <end position="238"/>
    </location>
</feature>
<dbReference type="STRING" id="660518.SAMN05216218_101326"/>
<dbReference type="SMART" id="SM00014">
    <property type="entry name" value="acidPPc"/>
    <property type="match status" value="1"/>
</dbReference>
<dbReference type="SUPFAM" id="SSF48317">
    <property type="entry name" value="Acid phosphatase/Vanadium-dependent haloperoxidase"/>
    <property type="match status" value="1"/>
</dbReference>
<feature type="transmembrane region" description="Helical" evidence="1">
    <location>
        <begin position="65"/>
        <end position="84"/>
    </location>
</feature>
<name>A0A1G7FSX5_9EURY</name>
<dbReference type="Pfam" id="PF01569">
    <property type="entry name" value="PAP2"/>
    <property type="match status" value="1"/>
</dbReference>
<keyword evidence="1" id="KW-0812">Transmembrane</keyword>
<sequence>MHAGIGRGVGVTEFLHGGADVAAIALFALLTQLGDVWFLFALGSALYVAGTVLPGSSVDRRRGLFVLALVFAYVALVGAVKAVFGLPRPPGAADAPAVAWLPSVLAAVFESAATGTGPGFPSGHALGTTMVWGGTALVHDGLCDRVRFGVAGVVVAVVATSRLVLGVHYTVDVLAGVGLGLAVLWVCYRLAAGGVAPGRVLAVAVAAGAAGLVLDGSGESVAAAGAAVGAWLAWRAVADATPDRSATRRATLVGALVLIPVGGLFGALYVLGPPAPIAFAGAAVAGGGVVAAPALGDRLT</sequence>
<dbReference type="PANTHER" id="PTHR14969:SF13">
    <property type="entry name" value="AT30094P"/>
    <property type="match status" value="1"/>
</dbReference>
<dbReference type="InterPro" id="IPR036938">
    <property type="entry name" value="PAP2/HPO_sf"/>
</dbReference>
<keyword evidence="4" id="KW-1185">Reference proteome</keyword>
<feature type="transmembrane region" description="Helical" evidence="1">
    <location>
        <begin position="277"/>
        <end position="296"/>
    </location>
</feature>